<name>A0A9Q0E829_9TELE</name>
<dbReference type="Proteomes" id="UP001148018">
    <property type="component" value="Unassembled WGS sequence"/>
</dbReference>
<dbReference type="AlphaFoldDB" id="A0A9Q0E829"/>
<feature type="non-terminal residue" evidence="1">
    <location>
        <position position="1"/>
    </location>
</feature>
<evidence type="ECO:0000313" key="1">
    <source>
        <dbReference type="EMBL" id="KAJ3602385.1"/>
    </source>
</evidence>
<proteinExistence type="predicted"/>
<protein>
    <submittedName>
        <fullName evidence="1">Uncharacterized protein</fullName>
    </submittedName>
</protein>
<organism evidence="1 2">
    <name type="scientific">Muraenolepis orangiensis</name>
    <name type="common">Patagonian moray cod</name>
    <dbReference type="NCBI Taxonomy" id="630683"/>
    <lineage>
        <taxon>Eukaryota</taxon>
        <taxon>Metazoa</taxon>
        <taxon>Chordata</taxon>
        <taxon>Craniata</taxon>
        <taxon>Vertebrata</taxon>
        <taxon>Euteleostomi</taxon>
        <taxon>Actinopterygii</taxon>
        <taxon>Neopterygii</taxon>
        <taxon>Teleostei</taxon>
        <taxon>Neoteleostei</taxon>
        <taxon>Acanthomorphata</taxon>
        <taxon>Zeiogadaria</taxon>
        <taxon>Gadariae</taxon>
        <taxon>Gadiformes</taxon>
        <taxon>Muraenolepidoidei</taxon>
        <taxon>Muraenolepididae</taxon>
        <taxon>Muraenolepis</taxon>
    </lineage>
</organism>
<sequence>CSWGNQTPVTLGRACMETHGNTPSVTMETHGNTRLLPWRPMVTPAFPFVIGPGEIPCPFT</sequence>
<comment type="caution">
    <text evidence="1">The sequence shown here is derived from an EMBL/GenBank/DDBJ whole genome shotgun (WGS) entry which is preliminary data.</text>
</comment>
<dbReference type="EMBL" id="JANIIK010000046">
    <property type="protein sequence ID" value="KAJ3602385.1"/>
    <property type="molecule type" value="Genomic_DNA"/>
</dbReference>
<gene>
    <name evidence="1" type="ORF">NHX12_030140</name>
</gene>
<evidence type="ECO:0000313" key="2">
    <source>
        <dbReference type="Proteomes" id="UP001148018"/>
    </source>
</evidence>
<reference evidence="1" key="1">
    <citation type="submission" date="2022-07" db="EMBL/GenBank/DDBJ databases">
        <title>Chromosome-level genome of Muraenolepis orangiensis.</title>
        <authorList>
            <person name="Kim J."/>
        </authorList>
    </citation>
    <scope>NUCLEOTIDE SEQUENCE</scope>
    <source>
        <strain evidence="1">KU_S4_2022</strain>
        <tissue evidence="1">Muscle</tissue>
    </source>
</reference>
<keyword evidence="2" id="KW-1185">Reference proteome</keyword>
<accession>A0A9Q0E829</accession>